<dbReference type="eggNOG" id="COG0068">
    <property type="taxonomic scope" value="Bacteria"/>
</dbReference>
<keyword evidence="2" id="KW-1185">Reference proteome</keyword>
<sequence>MVLKFIFELESNNGVIEKILLRVADRLNVRIGLSRDLKNLYAFIDGNEEDIENFSRELSHELPLSIYLKSLNAEVVEEFKDDLNREFPEINLPPCPKCLSEVKDPENENYYNPFHHCEVCGYRLSEKLTVKNEKWKEKFVDLADKLKSEGKIYIQTMNGKFEVSTNLEDAEQIVAVDLAAVATYFMSFEGDAKALGSIEKPLVNLKTNLNFKKEFGLSNPAYFVKLPDCMVLELLCEEIKSDIKLLGLKKTEKSDDFSFEVPNKDEIPVAVVTDTKNHDILIAKGERSLLPKFEKYLGKDLIGYNAKYIASSNENKTVIYKTDEEKESNVNLPFAGYFGVMNQWDLENKVTMGFAFYKEDENKIMMNSPKFGLVEYIDFEFKFEDFNEIFATIKVMNETGEKLVENFKNKAPELFENAIKASLDTKKKGIAYLWGLIGIVLGFADNVDDAYEKLLVYANSAMAKKGPRIDYKMKDKNLDPLWAIRTAMSFKLAGVDNYLLSFGVLESFAEFLSNTYETVDKESPLNGAVIVGDLFEGEFLNKIYTNIKKNFPTFTPKALPMNGAIEAFGSAVILSKS</sequence>
<dbReference type="EMBL" id="CP001279">
    <property type="protein sequence ID" value="ACM93534.1"/>
    <property type="molecule type" value="Genomic_DNA"/>
</dbReference>
<dbReference type="OrthoDB" id="5318537at2"/>
<dbReference type="Gene3D" id="3.90.870.50">
    <property type="match status" value="1"/>
</dbReference>
<name>B9L8N6_NAUPA</name>
<dbReference type="HOGENOM" id="CLU_031615_0_0_7"/>
<evidence type="ECO:0000313" key="1">
    <source>
        <dbReference type="EMBL" id="ACM93534.1"/>
    </source>
</evidence>
<protein>
    <submittedName>
        <fullName evidence="1">Uncharacterized protein</fullName>
    </submittedName>
</protein>
<dbReference type="KEGG" id="nam:NAMH_0578"/>
<dbReference type="RefSeq" id="WP_015902586.1">
    <property type="nucleotide sequence ID" value="NC_012115.1"/>
</dbReference>
<evidence type="ECO:0000313" key="2">
    <source>
        <dbReference type="Proteomes" id="UP000000448"/>
    </source>
</evidence>
<dbReference type="AlphaFoldDB" id="B9L8N6"/>
<dbReference type="Proteomes" id="UP000000448">
    <property type="component" value="Chromosome"/>
</dbReference>
<gene>
    <name evidence="1" type="ordered locus">NAMH_0578</name>
</gene>
<reference evidence="1 2" key="1">
    <citation type="journal article" date="2009" name="PLoS Genet.">
        <title>Adaptations to submarine hydrothermal environments exemplified by the genome of Nautilia profundicola.</title>
        <authorList>
            <person name="Campbell B.J."/>
            <person name="Smith J.L."/>
            <person name="Hanson T.E."/>
            <person name="Klotz M.G."/>
            <person name="Stein L.Y."/>
            <person name="Lee C.K."/>
            <person name="Wu D."/>
            <person name="Robinson J.M."/>
            <person name="Khouri H.M."/>
            <person name="Eisen J.A."/>
            <person name="Cary S.C."/>
        </authorList>
    </citation>
    <scope>NUCLEOTIDE SEQUENCE [LARGE SCALE GENOMIC DNA]</scope>
    <source>
        <strain evidence="2">ATCC BAA-1463 / DSM 18972 / AmH</strain>
    </source>
</reference>
<accession>B9L8N6</accession>
<organism evidence="1 2">
    <name type="scientific">Nautilia profundicola (strain ATCC BAA-1463 / DSM 18972 / AmH)</name>
    <dbReference type="NCBI Taxonomy" id="598659"/>
    <lineage>
        <taxon>Bacteria</taxon>
        <taxon>Pseudomonadati</taxon>
        <taxon>Campylobacterota</taxon>
        <taxon>Epsilonproteobacteria</taxon>
        <taxon>Nautiliales</taxon>
        <taxon>Nautiliaceae</taxon>
        <taxon>Nautilia</taxon>
    </lineage>
</organism>
<dbReference type="STRING" id="598659.NAMH_0578"/>
<proteinExistence type="predicted"/>